<feature type="non-terminal residue" evidence="2">
    <location>
        <position position="1"/>
    </location>
</feature>
<feature type="region of interest" description="Disordered" evidence="1">
    <location>
        <begin position="401"/>
        <end position="439"/>
    </location>
</feature>
<organism evidence="2">
    <name type="scientific">uncultured Frankineae bacterium</name>
    <dbReference type="NCBI Taxonomy" id="437475"/>
    <lineage>
        <taxon>Bacteria</taxon>
        <taxon>Bacillati</taxon>
        <taxon>Actinomycetota</taxon>
        <taxon>Actinomycetes</taxon>
        <taxon>Frankiales</taxon>
        <taxon>environmental samples</taxon>
    </lineage>
</organism>
<feature type="compositionally biased region" description="Basic residues" evidence="1">
    <location>
        <begin position="101"/>
        <end position="133"/>
    </location>
</feature>
<sequence length="439" mass="46063">AGGRVGHHRARRCPHARAARRPARLRRSLHPAPLRADAARPPVPPGRARRRRGGAGGVPPAVPGPARARDGAAGAGLLPSHDHQPLHRPLPGPGPAAAPGGHRHRAARGARRRRAPRSGGPRRGRRRRPHRSVHAVAAAPRGSRQAGDRGEVPPGHRRGAGGPRGQRQAPAVPGPPGPAAAAGRHLPRPGHRRRGCSRTGGDRAGRFRGAGRVRAAARPRPGQRPGPRGDPRRGGGPARHHRRHAARPQRRLSCHRRGGGGLVERGPRAHVGGRAGRRRRPRSAVHRHRHRHRGSGPCGRPDGPPGAAPYGRPGADRHDRRPAAPRACPRRSGAGRLDHHAVAVRVGTGVHCAAAGVAERVARARSHARPGAGGDGVAQCAGVREPGSDGLCVVDPDVRVVRVGDPGAGDRPPRREPPCERPGGGHARGHADDDARWPL</sequence>
<feature type="compositionally biased region" description="Low complexity" evidence="1">
    <location>
        <begin position="324"/>
        <end position="334"/>
    </location>
</feature>
<proteinExistence type="predicted"/>
<evidence type="ECO:0000313" key="2">
    <source>
        <dbReference type="EMBL" id="CAA9317140.1"/>
    </source>
</evidence>
<feature type="region of interest" description="Disordered" evidence="1">
    <location>
        <begin position="1"/>
        <end position="334"/>
    </location>
</feature>
<dbReference type="EMBL" id="CADCUE010000043">
    <property type="protein sequence ID" value="CAA9317140.1"/>
    <property type="molecule type" value="Genomic_DNA"/>
</dbReference>
<feature type="compositionally biased region" description="Basic residues" evidence="1">
    <location>
        <begin position="275"/>
        <end position="294"/>
    </location>
</feature>
<feature type="compositionally biased region" description="Basic residues" evidence="1">
    <location>
        <begin position="185"/>
        <end position="196"/>
    </location>
</feature>
<feature type="non-terminal residue" evidence="2">
    <location>
        <position position="439"/>
    </location>
</feature>
<accession>A0A6J4KW54</accession>
<protein>
    <submittedName>
        <fullName evidence="2">Uncharacterized protein</fullName>
    </submittedName>
</protein>
<feature type="compositionally biased region" description="Basic residues" evidence="1">
    <location>
        <begin position="1"/>
        <end position="29"/>
    </location>
</feature>
<name>A0A6J4KW54_9ACTN</name>
<feature type="compositionally biased region" description="Basic residues" evidence="1">
    <location>
        <begin position="238"/>
        <end position="258"/>
    </location>
</feature>
<evidence type="ECO:0000256" key="1">
    <source>
        <dbReference type="SAM" id="MobiDB-lite"/>
    </source>
</evidence>
<dbReference type="AlphaFoldDB" id="A0A6J4KW54"/>
<gene>
    <name evidence="2" type="ORF">AVDCRST_MAG16-547</name>
</gene>
<reference evidence="2" key="1">
    <citation type="submission" date="2020-02" db="EMBL/GenBank/DDBJ databases">
        <authorList>
            <person name="Meier V. D."/>
        </authorList>
    </citation>
    <scope>NUCLEOTIDE SEQUENCE</scope>
    <source>
        <strain evidence="2">AVDCRST_MAG16</strain>
    </source>
</reference>
<feature type="compositionally biased region" description="Low complexity" evidence="1">
    <location>
        <begin position="30"/>
        <end position="40"/>
    </location>
</feature>
<feature type="compositionally biased region" description="Basic and acidic residues" evidence="1">
    <location>
        <begin position="429"/>
        <end position="439"/>
    </location>
</feature>